<comment type="caution">
    <text evidence="1">The sequence shown here is derived from an EMBL/GenBank/DDBJ whole genome shotgun (WGS) entry which is preliminary data.</text>
</comment>
<reference evidence="1" key="1">
    <citation type="submission" date="2019-08" db="EMBL/GenBank/DDBJ databases">
        <authorList>
            <person name="Kucharzyk K."/>
            <person name="Murdoch R.W."/>
            <person name="Higgins S."/>
            <person name="Loffler F."/>
        </authorList>
    </citation>
    <scope>NUCLEOTIDE SEQUENCE</scope>
</reference>
<name>A0A644VLS6_9ZZZZ</name>
<accession>A0A644VLS6</accession>
<dbReference type="EMBL" id="VSSQ01000353">
    <property type="protein sequence ID" value="MPL92281.1"/>
    <property type="molecule type" value="Genomic_DNA"/>
</dbReference>
<proteinExistence type="predicted"/>
<protein>
    <recommendedName>
        <fullName evidence="2">Ribosome hibernation promotion factor</fullName>
    </recommendedName>
</protein>
<gene>
    <name evidence="1" type="ORF">SDC9_38379</name>
</gene>
<organism evidence="1">
    <name type="scientific">bioreactor metagenome</name>
    <dbReference type="NCBI Taxonomy" id="1076179"/>
    <lineage>
        <taxon>unclassified sequences</taxon>
        <taxon>metagenomes</taxon>
        <taxon>ecological metagenomes</taxon>
    </lineage>
</organism>
<dbReference type="InterPro" id="IPR003489">
    <property type="entry name" value="RHF/RaiA"/>
</dbReference>
<dbReference type="Pfam" id="PF02482">
    <property type="entry name" value="Ribosomal_S30AE"/>
    <property type="match status" value="1"/>
</dbReference>
<sequence length="96" mass="10967">MNININAVKFRMADKLEDFIIDKVSKLDKLEPDNLGAEVTLKVDKPESENNKIVDLKLLVRGYNLFASKQGDSFEKCTQDCIDAIKAQIDKHRKDK</sequence>
<evidence type="ECO:0000313" key="1">
    <source>
        <dbReference type="EMBL" id="MPL92281.1"/>
    </source>
</evidence>
<dbReference type="Gene3D" id="3.30.160.100">
    <property type="entry name" value="Ribosome hibernation promotion factor-like"/>
    <property type="match status" value="1"/>
</dbReference>
<dbReference type="AlphaFoldDB" id="A0A644VLS6"/>
<dbReference type="InterPro" id="IPR036567">
    <property type="entry name" value="RHF-like"/>
</dbReference>
<evidence type="ECO:0008006" key="2">
    <source>
        <dbReference type="Google" id="ProtNLM"/>
    </source>
</evidence>
<dbReference type="SUPFAM" id="SSF69754">
    <property type="entry name" value="Ribosome binding protein Y (YfiA homologue)"/>
    <property type="match status" value="1"/>
</dbReference>